<dbReference type="NCBIfam" id="TIGR00231">
    <property type="entry name" value="small_GTP"/>
    <property type="match status" value="1"/>
</dbReference>
<dbReference type="PRINTS" id="PR00449">
    <property type="entry name" value="RASTRNSFRMNG"/>
</dbReference>
<dbReference type="OrthoDB" id="7957980at2"/>
<gene>
    <name evidence="2" type="ordered locus">Sthe_1175</name>
</gene>
<evidence type="ECO:0000313" key="2">
    <source>
        <dbReference type="EMBL" id="ACZ38611.1"/>
    </source>
</evidence>
<reference evidence="2 3" key="2">
    <citation type="journal article" date="2010" name="Stand. Genomic Sci.">
        <title>Complete genome sequence of Desulfohalobium retbaense type strain (HR(100)).</title>
        <authorList>
            <person name="Spring S."/>
            <person name="Nolan M."/>
            <person name="Lapidus A."/>
            <person name="Glavina Del Rio T."/>
            <person name="Copeland A."/>
            <person name="Tice H."/>
            <person name="Cheng J.F."/>
            <person name="Lucas S."/>
            <person name="Land M."/>
            <person name="Chen F."/>
            <person name="Bruce D."/>
            <person name="Goodwin L."/>
            <person name="Pitluck S."/>
            <person name="Ivanova N."/>
            <person name="Mavromatis K."/>
            <person name="Mikhailova N."/>
            <person name="Pati A."/>
            <person name="Chen A."/>
            <person name="Palaniappan K."/>
            <person name="Hauser L."/>
            <person name="Chang Y.J."/>
            <person name="Jeffries C.D."/>
            <person name="Munk C."/>
            <person name="Kiss H."/>
            <person name="Chain P."/>
            <person name="Han C."/>
            <person name="Brettin T."/>
            <person name="Detter J.C."/>
            <person name="Schuler E."/>
            <person name="Goker M."/>
            <person name="Rohde M."/>
            <person name="Bristow J."/>
            <person name="Eisen J.A."/>
            <person name="Markowitz V."/>
            <person name="Hugenholtz P."/>
            <person name="Kyrpides N.C."/>
            <person name="Klenk H.P."/>
        </authorList>
    </citation>
    <scope>NUCLEOTIDE SEQUENCE [LARGE SCALE GENOMIC DNA]</scope>
    <source>
        <strain evidence="3">ATCC 49802 / DSM 20745 / S 6022</strain>
    </source>
</reference>
<sequence length="167" mass="18231">MRTLKVIVGGEGNVGKTSLIRKYAKGKFSEARNITLGIDITTQEFSVDGETIRLAIWDIEGQAGNRPNFYIGAQAGMLVYDVTEPASLQALTEWHARCVRYAPDAPLIIVGNKIDLGLVFPPTWGRVLARHLGSPHGFLSAKTGENVTQAFSLLAEAAYRHARASHR</sequence>
<proteinExistence type="predicted"/>
<dbReference type="SMART" id="SM00173">
    <property type="entry name" value="RAS"/>
    <property type="match status" value="1"/>
</dbReference>
<dbReference type="STRING" id="479434.Sthe_1175"/>
<dbReference type="Proteomes" id="UP000002027">
    <property type="component" value="Chromosome 1"/>
</dbReference>
<dbReference type="InterPro" id="IPR005225">
    <property type="entry name" value="Small_GTP-bd"/>
</dbReference>
<evidence type="ECO:0000256" key="1">
    <source>
        <dbReference type="ARBA" id="ARBA00022741"/>
    </source>
</evidence>
<dbReference type="GO" id="GO:0005525">
    <property type="term" value="F:GTP binding"/>
    <property type="evidence" value="ECO:0007669"/>
    <property type="project" value="InterPro"/>
</dbReference>
<organism evidence="2 3">
    <name type="scientific">Sphaerobacter thermophilus (strain ATCC 49802 / DSM 20745 / KCCM 41009 / NCIMB 13125 / S 6022)</name>
    <dbReference type="NCBI Taxonomy" id="479434"/>
    <lineage>
        <taxon>Bacteria</taxon>
        <taxon>Pseudomonadati</taxon>
        <taxon>Thermomicrobiota</taxon>
        <taxon>Thermomicrobia</taxon>
        <taxon>Sphaerobacterales</taxon>
        <taxon>Sphaerobacterineae</taxon>
        <taxon>Sphaerobacteraceae</taxon>
        <taxon>Sphaerobacter</taxon>
    </lineage>
</organism>
<name>D1C2Z4_SPHTD</name>
<dbReference type="InParanoid" id="D1C2Z4"/>
<dbReference type="PANTHER" id="PTHR47978">
    <property type="match status" value="1"/>
</dbReference>
<evidence type="ECO:0000313" key="3">
    <source>
        <dbReference type="Proteomes" id="UP000002027"/>
    </source>
</evidence>
<dbReference type="CDD" id="cd00154">
    <property type="entry name" value="Rab"/>
    <property type="match status" value="1"/>
</dbReference>
<dbReference type="SUPFAM" id="SSF52540">
    <property type="entry name" value="P-loop containing nucleoside triphosphate hydrolases"/>
    <property type="match status" value="1"/>
</dbReference>
<dbReference type="Pfam" id="PF00071">
    <property type="entry name" value="Ras"/>
    <property type="match status" value="1"/>
</dbReference>
<dbReference type="FunFam" id="3.40.50.300:FF:001447">
    <property type="entry name" value="Ras-related protein Rab-1B"/>
    <property type="match status" value="1"/>
</dbReference>
<dbReference type="SMART" id="SM00175">
    <property type="entry name" value="RAB"/>
    <property type="match status" value="1"/>
</dbReference>
<dbReference type="Gene3D" id="3.40.50.300">
    <property type="entry name" value="P-loop containing nucleotide triphosphate hydrolases"/>
    <property type="match status" value="1"/>
</dbReference>
<dbReference type="SMART" id="SM00174">
    <property type="entry name" value="RHO"/>
    <property type="match status" value="1"/>
</dbReference>
<dbReference type="eggNOG" id="COG1100">
    <property type="taxonomic scope" value="Bacteria"/>
</dbReference>
<accession>D1C2Z4</accession>
<dbReference type="HOGENOM" id="CLU_041217_10_6_0"/>
<keyword evidence="3" id="KW-1185">Reference proteome</keyword>
<dbReference type="RefSeq" id="WP_012871658.1">
    <property type="nucleotide sequence ID" value="NC_013523.1"/>
</dbReference>
<protein>
    <submittedName>
        <fullName evidence="2">Small GTP-binding protein</fullName>
    </submittedName>
</protein>
<dbReference type="InterPro" id="IPR027417">
    <property type="entry name" value="P-loop_NTPase"/>
</dbReference>
<dbReference type="KEGG" id="sti:Sthe_1175"/>
<reference evidence="3" key="1">
    <citation type="submission" date="2009-11" db="EMBL/GenBank/DDBJ databases">
        <title>The complete chromosome 1 of Sphaerobacter thermophilus DSM 20745.</title>
        <authorList>
            <person name="Lucas S."/>
            <person name="Copeland A."/>
            <person name="Lapidus A."/>
            <person name="Glavina del Rio T."/>
            <person name="Dalin E."/>
            <person name="Tice H."/>
            <person name="Bruce D."/>
            <person name="Goodwin L."/>
            <person name="Pitluck S."/>
            <person name="Kyrpides N."/>
            <person name="Mavromatis K."/>
            <person name="Ivanova N."/>
            <person name="Mikhailova N."/>
            <person name="LaButti K.M."/>
            <person name="Clum A."/>
            <person name="Sun H.I."/>
            <person name="Brettin T."/>
            <person name="Detter J.C."/>
            <person name="Han C."/>
            <person name="Larimer F."/>
            <person name="Land M."/>
            <person name="Hauser L."/>
            <person name="Markowitz V."/>
            <person name="Cheng J.F."/>
            <person name="Hugenholtz P."/>
            <person name="Woyke T."/>
            <person name="Wu D."/>
            <person name="Steenblock K."/>
            <person name="Schneider S."/>
            <person name="Pukall R."/>
            <person name="Goeker M."/>
            <person name="Klenk H.P."/>
            <person name="Eisen J.A."/>
        </authorList>
    </citation>
    <scope>NUCLEOTIDE SEQUENCE [LARGE SCALE GENOMIC DNA]</scope>
    <source>
        <strain evidence="3">ATCC 49802 / DSM 20745 / S 6022</strain>
    </source>
</reference>
<dbReference type="EMBL" id="CP001823">
    <property type="protein sequence ID" value="ACZ38611.1"/>
    <property type="molecule type" value="Genomic_DNA"/>
</dbReference>
<dbReference type="GO" id="GO:0003924">
    <property type="term" value="F:GTPase activity"/>
    <property type="evidence" value="ECO:0007669"/>
    <property type="project" value="InterPro"/>
</dbReference>
<keyword evidence="1" id="KW-0547">Nucleotide-binding</keyword>
<dbReference type="AlphaFoldDB" id="D1C2Z4"/>
<dbReference type="PROSITE" id="PS51419">
    <property type="entry name" value="RAB"/>
    <property type="match status" value="1"/>
</dbReference>
<dbReference type="InterPro" id="IPR001806">
    <property type="entry name" value="Small_GTPase"/>
</dbReference>